<keyword evidence="5" id="KW-0597">Phosphoprotein</keyword>
<dbReference type="PANTHER" id="PTHR45528">
    <property type="entry name" value="SENSOR HISTIDINE KINASE CPXA"/>
    <property type="match status" value="1"/>
</dbReference>
<evidence type="ECO:0000256" key="12">
    <source>
        <dbReference type="ARBA" id="ARBA00023012"/>
    </source>
</evidence>
<evidence type="ECO:0000256" key="4">
    <source>
        <dbReference type="ARBA" id="ARBA00022475"/>
    </source>
</evidence>
<name>A0A2N7K4I7_9VIBR</name>
<keyword evidence="11 14" id="KW-1133">Transmembrane helix</keyword>
<evidence type="ECO:0000313" key="16">
    <source>
        <dbReference type="EMBL" id="PMM69165.1"/>
    </source>
</evidence>
<evidence type="ECO:0000256" key="9">
    <source>
        <dbReference type="ARBA" id="ARBA00022777"/>
    </source>
</evidence>
<evidence type="ECO:0000259" key="15">
    <source>
        <dbReference type="PROSITE" id="PS50109"/>
    </source>
</evidence>
<keyword evidence="12" id="KW-0902">Two-component regulatory system</keyword>
<feature type="transmembrane region" description="Helical" evidence="14">
    <location>
        <begin position="158"/>
        <end position="177"/>
    </location>
</feature>
<keyword evidence="6" id="KW-0808">Transferase</keyword>
<feature type="transmembrane region" description="Helical" evidence="14">
    <location>
        <begin position="12"/>
        <end position="33"/>
    </location>
</feature>
<accession>A0A2N7K4I7</accession>
<evidence type="ECO:0000256" key="8">
    <source>
        <dbReference type="ARBA" id="ARBA00022741"/>
    </source>
</evidence>
<feature type="domain" description="Histidine kinase" evidence="15">
    <location>
        <begin position="239"/>
        <end position="429"/>
    </location>
</feature>
<evidence type="ECO:0000256" key="1">
    <source>
        <dbReference type="ARBA" id="ARBA00000085"/>
    </source>
</evidence>
<dbReference type="InterPro" id="IPR050398">
    <property type="entry name" value="HssS/ArlS-like"/>
</dbReference>
<dbReference type="EC" id="2.7.13.3" evidence="3"/>
<dbReference type="GO" id="GO:0005524">
    <property type="term" value="F:ATP binding"/>
    <property type="evidence" value="ECO:0007669"/>
    <property type="project" value="UniProtKB-KW"/>
</dbReference>
<reference evidence="17" key="1">
    <citation type="submission" date="2016-07" db="EMBL/GenBank/DDBJ databases">
        <title>Nontailed viruses are major unrecognized killers of bacteria in the ocean.</title>
        <authorList>
            <person name="Kauffman K."/>
            <person name="Hussain F."/>
            <person name="Yang J."/>
            <person name="Arevalo P."/>
            <person name="Brown J."/>
            <person name="Cutler M."/>
            <person name="Kelly L."/>
            <person name="Polz M.F."/>
        </authorList>
    </citation>
    <scope>NUCLEOTIDE SEQUENCE [LARGE SCALE GENOMIC DNA]</scope>
    <source>
        <strain evidence="17">10N.261.46.F8</strain>
    </source>
</reference>
<proteinExistence type="predicted"/>
<comment type="catalytic activity">
    <reaction evidence="1">
        <text>ATP + protein L-histidine = ADP + protein N-phospho-L-histidine.</text>
        <dbReference type="EC" id="2.7.13.3"/>
    </reaction>
</comment>
<dbReference type="InterPro" id="IPR036890">
    <property type="entry name" value="HATPase_C_sf"/>
</dbReference>
<evidence type="ECO:0000256" key="10">
    <source>
        <dbReference type="ARBA" id="ARBA00022840"/>
    </source>
</evidence>
<dbReference type="Gene3D" id="3.30.565.10">
    <property type="entry name" value="Histidine kinase-like ATPase, C-terminal domain"/>
    <property type="match status" value="1"/>
</dbReference>
<dbReference type="RefSeq" id="WP_102435751.1">
    <property type="nucleotide sequence ID" value="NZ_CAWNVI010000118.1"/>
</dbReference>
<keyword evidence="9 16" id="KW-0418">Kinase</keyword>
<keyword evidence="8" id="KW-0547">Nucleotide-binding</keyword>
<dbReference type="PANTHER" id="PTHR45528:SF1">
    <property type="entry name" value="SENSOR HISTIDINE KINASE CPXA"/>
    <property type="match status" value="1"/>
</dbReference>
<dbReference type="Gene3D" id="1.10.287.130">
    <property type="match status" value="1"/>
</dbReference>
<keyword evidence="7 14" id="KW-0812">Transmembrane</keyword>
<evidence type="ECO:0000313" key="17">
    <source>
        <dbReference type="Proteomes" id="UP000235406"/>
    </source>
</evidence>
<dbReference type="EMBL" id="MCZK01000118">
    <property type="protein sequence ID" value="PMM69165.1"/>
    <property type="molecule type" value="Genomic_DNA"/>
</dbReference>
<dbReference type="Pfam" id="PF00512">
    <property type="entry name" value="HisKA"/>
    <property type="match status" value="1"/>
</dbReference>
<dbReference type="SUPFAM" id="SSF47384">
    <property type="entry name" value="Homodimeric domain of signal transducing histidine kinase"/>
    <property type="match status" value="1"/>
</dbReference>
<gene>
    <name evidence="16" type="ORF">BCT49_08280</name>
</gene>
<evidence type="ECO:0000256" key="14">
    <source>
        <dbReference type="SAM" id="Phobius"/>
    </source>
</evidence>
<protein>
    <recommendedName>
        <fullName evidence="3">histidine kinase</fullName>
        <ecNumber evidence="3">2.7.13.3</ecNumber>
    </recommendedName>
</protein>
<dbReference type="SMART" id="SM00388">
    <property type="entry name" value="HisKA"/>
    <property type="match status" value="1"/>
</dbReference>
<dbReference type="InterPro" id="IPR036097">
    <property type="entry name" value="HisK_dim/P_sf"/>
</dbReference>
<evidence type="ECO:0000256" key="7">
    <source>
        <dbReference type="ARBA" id="ARBA00022692"/>
    </source>
</evidence>
<keyword evidence="10" id="KW-0067">ATP-binding</keyword>
<comment type="caution">
    <text evidence="16">The sequence shown here is derived from an EMBL/GenBank/DDBJ whole genome shotgun (WGS) entry which is preliminary data.</text>
</comment>
<evidence type="ECO:0000256" key="5">
    <source>
        <dbReference type="ARBA" id="ARBA00022553"/>
    </source>
</evidence>
<keyword evidence="13 14" id="KW-0472">Membrane</keyword>
<evidence type="ECO:0000256" key="11">
    <source>
        <dbReference type="ARBA" id="ARBA00022989"/>
    </source>
</evidence>
<evidence type="ECO:0000256" key="3">
    <source>
        <dbReference type="ARBA" id="ARBA00012438"/>
    </source>
</evidence>
<dbReference type="GO" id="GO:0000155">
    <property type="term" value="F:phosphorelay sensor kinase activity"/>
    <property type="evidence" value="ECO:0007669"/>
    <property type="project" value="InterPro"/>
</dbReference>
<evidence type="ECO:0000256" key="6">
    <source>
        <dbReference type="ARBA" id="ARBA00022679"/>
    </source>
</evidence>
<evidence type="ECO:0000256" key="13">
    <source>
        <dbReference type="ARBA" id="ARBA00023136"/>
    </source>
</evidence>
<evidence type="ECO:0000256" key="2">
    <source>
        <dbReference type="ARBA" id="ARBA00004651"/>
    </source>
</evidence>
<keyword evidence="4" id="KW-1003">Cell membrane</keyword>
<dbReference type="GO" id="GO:0005886">
    <property type="term" value="C:plasma membrane"/>
    <property type="evidence" value="ECO:0007669"/>
    <property type="project" value="UniProtKB-SubCell"/>
</dbReference>
<dbReference type="PROSITE" id="PS50109">
    <property type="entry name" value="HIS_KIN"/>
    <property type="match status" value="1"/>
</dbReference>
<dbReference type="CDD" id="cd00082">
    <property type="entry name" value="HisKA"/>
    <property type="match status" value="1"/>
</dbReference>
<comment type="subcellular location">
    <subcellularLocation>
        <location evidence="2">Cell membrane</location>
        <topology evidence="2">Multi-pass membrane protein</topology>
    </subcellularLocation>
</comment>
<dbReference type="Proteomes" id="UP000235406">
    <property type="component" value="Unassembled WGS sequence"/>
</dbReference>
<organism evidence="16 17">
    <name type="scientific">Vibrio lentus</name>
    <dbReference type="NCBI Taxonomy" id="136468"/>
    <lineage>
        <taxon>Bacteria</taxon>
        <taxon>Pseudomonadati</taxon>
        <taxon>Pseudomonadota</taxon>
        <taxon>Gammaproteobacteria</taxon>
        <taxon>Vibrionales</taxon>
        <taxon>Vibrionaceae</taxon>
        <taxon>Vibrio</taxon>
    </lineage>
</organism>
<dbReference type="InterPro" id="IPR003661">
    <property type="entry name" value="HisK_dim/P_dom"/>
</dbReference>
<dbReference type="InterPro" id="IPR005467">
    <property type="entry name" value="His_kinase_dom"/>
</dbReference>
<sequence length="435" mass="49923">MSIKKSFPIRSHLTSFFMGIPLLTVVLFGELLIRHFEYGLEDSVKMRLVSEWLNYNEARTSNPDAELPNSYVVSFYYDQLPDVQIDGVNIFQGITLTNNEFTVVFVDETITSDIKKEAVVGIYRFTLDSGQAVYGIAKYDYRLIGQTMDIWIDHRFSLIVYIACGYIFFIVIALWLYSYRVGKKTEKLVEWSESVSNDLLANPAPNFKFSEYNRVALYLEKALRKNAQLVEREQRFLSHASHELRTPIAIIRANMEILERVSLPSELQRPIGRIDRASINMQQITETMLWLARKSDTPPNQSPVSVVDLLDNLIEELEYLIQGEDIDIIRDYALAPTAQLPETPIRIVVGNLIRNAFQYTHSGTIYISFEQNSIVIKNINTQVLDIQFQDSFGLGQDLTEKICKKLGWHLEAEKIEGGLRARLHLPVVHNSNTNT</sequence>
<dbReference type="AlphaFoldDB" id="A0A2N7K4I7"/>
<dbReference type="OrthoDB" id="9121563at2"/>
<dbReference type="SUPFAM" id="SSF55874">
    <property type="entry name" value="ATPase domain of HSP90 chaperone/DNA topoisomerase II/histidine kinase"/>
    <property type="match status" value="1"/>
</dbReference>